<dbReference type="Pfam" id="PF05485">
    <property type="entry name" value="THAP"/>
    <property type="match status" value="1"/>
</dbReference>
<dbReference type="Gene3D" id="6.20.210.20">
    <property type="entry name" value="THAP domain"/>
    <property type="match status" value="1"/>
</dbReference>
<feature type="domain" description="THAP-type" evidence="7">
    <location>
        <begin position="1"/>
        <end position="103"/>
    </location>
</feature>
<feature type="region of interest" description="Disordered" evidence="6">
    <location>
        <begin position="138"/>
        <end position="166"/>
    </location>
</feature>
<dbReference type="EMBL" id="CADEPI010000247">
    <property type="protein sequence ID" value="CAB3381814.1"/>
    <property type="molecule type" value="Genomic_DNA"/>
</dbReference>
<dbReference type="PROSITE" id="PS50950">
    <property type="entry name" value="ZF_THAP"/>
    <property type="match status" value="1"/>
</dbReference>
<dbReference type="Proteomes" id="UP000494165">
    <property type="component" value="Unassembled WGS sequence"/>
</dbReference>
<comment type="caution">
    <text evidence="8">The sequence shown here is derived from an EMBL/GenBank/DDBJ whole genome shotgun (WGS) entry which is preliminary data.</text>
</comment>
<proteinExistence type="predicted"/>
<evidence type="ECO:0000256" key="4">
    <source>
        <dbReference type="ARBA" id="ARBA00023125"/>
    </source>
</evidence>
<dbReference type="InterPro" id="IPR006612">
    <property type="entry name" value="THAP_Znf"/>
</dbReference>
<dbReference type="SUPFAM" id="SSF57716">
    <property type="entry name" value="Glucocorticoid receptor-like (DNA-binding domain)"/>
    <property type="match status" value="1"/>
</dbReference>
<evidence type="ECO:0000256" key="2">
    <source>
        <dbReference type="ARBA" id="ARBA00022771"/>
    </source>
</evidence>
<keyword evidence="4 5" id="KW-0238">DNA-binding</keyword>
<reference evidence="8 9" key="1">
    <citation type="submission" date="2020-04" db="EMBL/GenBank/DDBJ databases">
        <authorList>
            <person name="Alioto T."/>
            <person name="Alioto T."/>
            <person name="Gomez Garrido J."/>
        </authorList>
    </citation>
    <scope>NUCLEOTIDE SEQUENCE [LARGE SCALE GENOMIC DNA]</scope>
</reference>
<gene>
    <name evidence="8" type="ORF">CLODIP_2_CD01196</name>
</gene>
<dbReference type="SMART" id="SM00980">
    <property type="entry name" value="THAP"/>
    <property type="match status" value="1"/>
</dbReference>
<dbReference type="GO" id="GO:0008270">
    <property type="term" value="F:zinc ion binding"/>
    <property type="evidence" value="ECO:0007669"/>
    <property type="project" value="UniProtKB-KW"/>
</dbReference>
<evidence type="ECO:0000256" key="5">
    <source>
        <dbReference type="PROSITE-ProRule" id="PRU00309"/>
    </source>
</evidence>
<dbReference type="GO" id="GO:0003677">
    <property type="term" value="F:DNA binding"/>
    <property type="evidence" value="ECO:0007669"/>
    <property type="project" value="UniProtKB-UniRule"/>
</dbReference>
<keyword evidence="3" id="KW-0862">Zinc</keyword>
<evidence type="ECO:0000256" key="1">
    <source>
        <dbReference type="ARBA" id="ARBA00022723"/>
    </source>
</evidence>
<evidence type="ECO:0000259" key="7">
    <source>
        <dbReference type="PROSITE" id="PS50950"/>
    </source>
</evidence>
<accession>A0A8S1DGV8</accession>
<protein>
    <recommendedName>
        <fullName evidence="7">THAP-type domain-containing protein</fullName>
    </recommendedName>
</protein>
<dbReference type="AlphaFoldDB" id="A0A8S1DGV8"/>
<evidence type="ECO:0000313" key="8">
    <source>
        <dbReference type="EMBL" id="CAB3381814.1"/>
    </source>
</evidence>
<evidence type="ECO:0000256" key="3">
    <source>
        <dbReference type="ARBA" id="ARBA00022833"/>
    </source>
</evidence>
<name>A0A8S1DGV8_9INSE</name>
<keyword evidence="9" id="KW-1185">Reference proteome</keyword>
<organism evidence="8 9">
    <name type="scientific">Cloeon dipterum</name>
    <dbReference type="NCBI Taxonomy" id="197152"/>
    <lineage>
        <taxon>Eukaryota</taxon>
        <taxon>Metazoa</taxon>
        <taxon>Ecdysozoa</taxon>
        <taxon>Arthropoda</taxon>
        <taxon>Hexapoda</taxon>
        <taxon>Insecta</taxon>
        <taxon>Pterygota</taxon>
        <taxon>Palaeoptera</taxon>
        <taxon>Ephemeroptera</taxon>
        <taxon>Pisciforma</taxon>
        <taxon>Baetidae</taxon>
        <taxon>Cloeon</taxon>
    </lineage>
</organism>
<evidence type="ECO:0000256" key="6">
    <source>
        <dbReference type="SAM" id="MobiDB-lite"/>
    </source>
</evidence>
<feature type="region of interest" description="Disordered" evidence="6">
    <location>
        <begin position="185"/>
        <end position="219"/>
    </location>
</feature>
<dbReference type="InterPro" id="IPR038441">
    <property type="entry name" value="THAP_Znf_sf"/>
</dbReference>
<feature type="compositionally biased region" description="Polar residues" evidence="6">
    <location>
        <begin position="185"/>
        <end position="196"/>
    </location>
</feature>
<dbReference type="OrthoDB" id="6619240at2759"/>
<keyword evidence="2 5" id="KW-0863">Zinc-finger</keyword>
<keyword evidence="1" id="KW-0479">Metal-binding</keyword>
<evidence type="ECO:0000313" key="9">
    <source>
        <dbReference type="Proteomes" id="UP000494165"/>
    </source>
</evidence>
<sequence>MPICCVPGCSTCSKTAYKYPKFKGVHPVIGTRLFTMRPNQRKAWSQLLKIEDPNPDWNNMRVCSRHFSMQQYYRDKIERFLKSGKLLSRAGRVLLPNAVPDKCLPGDADEEQNLEEDDDVFDRKIYLARKASNKKNIMEKSVEASPSNSEDSHEVGPAEGGGAANNLALNEANPTLAMEIELDSCPTNSVSRQESAGDSLETISAPEVPGSHHDGNGLIDVEQQGASSKLSQNCPSGVQQGSSIVNLLSSVGLGTSRPYLRLCKMNYKEDLPEHAKRYEGFFNDYPCEVVTRKFLTDTKQRAIKAECCIQNMERQVLDLEMELMKSKSREETLANEVKRREDTYEKAMENLHSVFSKSQLDRLLENKNTPWSDDDSKKALTLLTASSQAYDMIKREYKIPMPCESALRNLVASID</sequence>